<dbReference type="EMBL" id="CP002588">
    <property type="protein sequence ID" value="AEA47817.1"/>
    <property type="molecule type" value="Genomic_DNA"/>
</dbReference>
<evidence type="ECO:0000313" key="3">
    <source>
        <dbReference type="EMBL" id="AEA47817.1"/>
    </source>
</evidence>
<proteinExistence type="inferred from homology"/>
<dbReference type="PROSITE" id="PS00924">
    <property type="entry name" value="ASP_GLU_RACEMASE_2"/>
    <property type="match status" value="1"/>
</dbReference>
<dbReference type="Gene3D" id="3.40.50.1860">
    <property type="match status" value="2"/>
</dbReference>
<dbReference type="InterPro" id="IPR001920">
    <property type="entry name" value="Asp/Glu_race"/>
</dbReference>
<dbReference type="AlphaFoldDB" id="F2KR11"/>
<dbReference type="eggNOG" id="arCOG02005">
    <property type="taxonomic scope" value="Archaea"/>
</dbReference>
<dbReference type="Proteomes" id="UP000008136">
    <property type="component" value="Chromosome"/>
</dbReference>
<organism evidence="3 4">
    <name type="scientific">Archaeoglobus veneficus (strain DSM 11195 / SNP6)</name>
    <dbReference type="NCBI Taxonomy" id="693661"/>
    <lineage>
        <taxon>Archaea</taxon>
        <taxon>Methanobacteriati</taxon>
        <taxon>Methanobacteriota</taxon>
        <taxon>Archaeoglobi</taxon>
        <taxon>Archaeoglobales</taxon>
        <taxon>Archaeoglobaceae</taxon>
        <taxon>Archaeoglobus</taxon>
    </lineage>
</organism>
<dbReference type="GO" id="GO:0047661">
    <property type="term" value="F:amino-acid racemase activity"/>
    <property type="evidence" value="ECO:0007669"/>
    <property type="project" value="InterPro"/>
</dbReference>
<dbReference type="PANTHER" id="PTHR21198">
    <property type="entry name" value="GLUTAMATE RACEMASE"/>
    <property type="match status" value="1"/>
</dbReference>
<name>F2KR11_ARCVS</name>
<dbReference type="STRING" id="693661.Arcve_1821"/>
<evidence type="ECO:0000256" key="1">
    <source>
        <dbReference type="ARBA" id="ARBA00007847"/>
    </source>
</evidence>
<dbReference type="OrthoDB" id="269620at2157"/>
<dbReference type="InterPro" id="IPR015942">
    <property type="entry name" value="Asp/Glu/hydantoin_racemase"/>
</dbReference>
<dbReference type="PANTHER" id="PTHR21198:SF7">
    <property type="entry name" value="ASPARTATE-GLUTAMATE RACEMASE FAMILY"/>
    <property type="match status" value="1"/>
</dbReference>
<dbReference type="HOGENOM" id="CLU_055360_1_0_2"/>
<accession>F2KR11</accession>
<evidence type="ECO:0000313" key="4">
    <source>
        <dbReference type="Proteomes" id="UP000008136"/>
    </source>
</evidence>
<protein>
    <submittedName>
        <fullName evidence="3">Aspartate racemase</fullName>
    </submittedName>
</protein>
<dbReference type="NCBIfam" id="TIGR00035">
    <property type="entry name" value="asp_race"/>
    <property type="match status" value="1"/>
</dbReference>
<dbReference type="KEGG" id="ave:Arcve_1821"/>
<dbReference type="SUPFAM" id="SSF53681">
    <property type="entry name" value="Aspartate/glutamate racemase"/>
    <property type="match status" value="2"/>
</dbReference>
<evidence type="ECO:0000256" key="2">
    <source>
        <dbReference type="ARBA" id="ARBA00023235"/>
    </source>
</evidence>
<keyword evidence="2" id="KW-0413">Isomerase</keyword>
<dbReference type="InterPro" id="IPR018187">
    <property type="entry name" value="Asp/Glu_racemase_AS_1"/>
</dbReference>
<gene>
    <name evidence="3" type="ordered locus">Arcve_1821</name>
</gene>
<dbReference type="InterPro" id="IPR033134">
    <property type="entry name" value="Asp/Glu_racemase_AS_2"/>
</dbReference>
<dbReference type="GeneID" id="10394950"/>
<dbReference type="RefSeq" id="WP_013684473.1">
    <property type="nucleotide sequence ID" value="NC_015320.1"/>
</dbReference>
<dbReference type="Pfam" id="PF01177">
    <property type="entry name" value="Asp_Glu_race"/>
    <property type="match status" value="1"/>
</dbReference>
<comment type="similarity">
    <text evidence="1">Belongs to the aspartate/glutamate racemases family.</text>
</comment>
<dbReference type="PROSITE" id="PS00923">
    <property type="entry name" value="ASP_GLU_RACEMASE_1"/>
    <property type="match status" value="1"/>
</dbReference>
<reference evidence="3 4" key="1">
    <citation type="submission" date="2011-03" db="EMBL/GenBank/DDBJ databases">
        <title>The complete genome of Archaeoglobus veneficus SNP6.</title>
        <authorList>
            <consortium name="US DOE Joint Genome Institute (JGI-PGF)"/>
            <person name="Lucas S."/>
            <person name="Copeland A."/>
            <person name="Lapidus A."/>
            <person name="Bruce D."/>
            <person name="Goodwin L."/>
            <person name="Pitluck S."/>
            <person name="Kyrpides N."/>
            <person name="Mavromatis K."/>
            <person name="Pagani I."/>
            <person name="Ivanova N."/>
            <person name="Mikhailova N."/>
            <person name="Lu M."/>
            <person name="Detter J.C."/>
            <person name="Tapia R."/>
            <person name="Han C."/>
            <person name="Land M."/>
            <person name="Hauser L."/>
            <person name="Markowitz V."/>
            <person name="Cheng J.-F."/>
            <person name="Hugenholtz P."/>
            <person name="Woyke T."/>
            <person name="Wu D."/>
            <person name="Spring S."/>
            <person name="Brambilla E."/>
            <person name="Klenk H.-P."/>
            <person name="Eisen J.A."/>
        </authorList>
    </citation>
    <scope>NUCLEOTIDE SEQUENCE [LARGE SCALE GENOMIC DNA]</scope>
    <source>
        <strain>SNP6</strain>
    </source>
</reference>
<keyword evidence="4" id="KW-1185">Reference proteome</keyword>
<dbReference type="InterPro" id="IPR004380">
    <property type="entry name" value="Asp_race"/>
</dbReference>
<sequence length="229" mass="25738">MKTIGLIGGMSWESTLEYYRIINETVKEKLGGLHSAKCIIYSVDFEEIEKLQHEGKWKELTEVMIDAAQRLEKAGADFVIICTNTMHKVAEEVQEGISIPLLHIADVTAEKIKEKGLRNVGLLGTKFTMEEDFYKKKLGESGIEVIIPEEDERVVVHSVIYNELCQGIIRQESKERFKEIIGNLVSKGAEGIVLGCTEIPLLIKQEDVDVPVFDTTTIHAKSAVEFAMR</sequence>